<feature type="binding site" evidence="6">
    <location>
        <position position="14"/>
    </location>
    <ligand>
        <name>ATP</name>
        <dbReference type="ChEBI" id="CHEBI:30616"/>
    </ligand>
</feature>
<dbReference type="CDD" id="cd24010">
    <property type="entry name" value="ASKHA_NBD_AcK_PK"/>
    <property type="match status" value="1"/>
</dbReference>
<reference evidence="8 9" key="1">
    <citation type="submission" date="2024-04" db="EMBL/GenBank/DDBJ databases">
        <title>Human intestinal bacterial collection.</title>
        <authorList>
            <person name="Pauvert C."/>
            <person name="Hitch T.C.A."/>
            <person name="Clavel T."/>
        </authorList>
    </citation>
    <scope>NUCLEOTIDE SEQUENCE [LARGE SCALE GENOMIC DNA]</scope>
    <source>
        <strain evidence="8 9">CLA-AA-H145</strain>
    </source>
</reference>
<dbReference type="InterPro" id="IPR023865">
    <property type="entry name" value="Aliphatic_acid_kinase_CS"/>
</dbReference>
<evidence type="ECO:0000313" key="9">
    <source>
        <dbReference type="Proteomes" id="UP001487296"/>
    </source>
</evidence>
<feature type="binding site" evidence="6">
    <location>
        <begin position="331"/>
        <end position="335"/>
    </location>
    <ligand>
        <name>ATP</name>
        <dbReference type="ChEBI" id="CHEBI:30616"/>
    </ligand>
</feature>
<feature type="binding site" evidence="6">
    <location>
        <begin position="208"/>
        <end position="212"/>
    </location>
    <ligand>
        <name>ATP</name>
        <dbReference type="ChEBI" id="CHEBI:30616"/>
    </ligand>
</feature>
<dbReference type="HAMAP" id="MF_00020">
    <property type="entry name" value="Acetate_kinase"/>
    <property type="match status" value="1"/>
</dbReference>
<dbReference type="EMBL" id="JBBNFP010000001">
    <property type="protein sequence ID" value="MEQ2485536.1"/>
    <property type="molecule type" value="Genomic_DNA"/>
</dbReference>
<gene>
    <name evidence="6" type="primary">ackA</name>
    <name evidence="8" type="ORF">AAAT34_00540</name>
</gene>
<comment type="subunit">
    <text evidence="6">Homodimer.</text>
</comment>
<dbReference type="PROSITE" id="PS01076">
    <property type="entry name" value="ACETATE_KINASE_2"/>
    <property type="match status" value="1"/>
</dbReference>
<dbReference type="Gene3D" id="3.30.420.40">
    <property type="match status" value="2"/>
</dbReference>
<protein>
    <recommendedName>
        <fullName evidence="6">Acetate kinase</fullName>
        <ecNumber evidence="6">2.7.2.1</ecNumber>
    </recommendedName>
    <alternativeName>
        <fullName evidence="6">Acetokinase</fullName>
    </alternativeName>
</protein>
<evidence type="ECO:0000256" key="2">
    <source>
        <dbReference type="ARBA" id="ARBA00022679"/>
    </source>
</evidence>
<feature type="site" description="Transition state stabilizer" evidence="6">
    <location>
        <position position="180"/>
    </location>
</feature>
<dbReference type="InterPro" id="IPR000890">
    <property type="entry name" value="Aliphatic_acid_kin_short-chain"/>
</dbReference>
<evidence type="ECO:0000256" key="7">
    <source>
        <dbReference type="RuleBase" id="RU003835"/>
    </source>
</evidence>
<dbReference type="InterPro" id="IPR004372">
    <property type="entry name" value="Ac/propionate_kinase"/>
</dbReference>
<dbReference type="Pfam" id="PF00871">
    <property type="entry name" value="Acetate_kinase"/>
    <property type="match status" value="1"/>
</dbReference>
<feature type="binding site" evidence="6">
    <location>
        <position position="384"/>
    </location>
    <ligand>
        <name>Mg(2+)</name>
        <dbReference type="ChEBI" id="CHEBI:18420"/>
    </ligand>
</feature>
<organism evidence="8 9">
    <name type="scientific">Hallella faecis</name>
    <dbReference type="NCBI Taxonomy" id="2841596"/>
    <lineage>
        <taxon>Bacteria</taxon>
        <taxon>Pseudomonadati</taxon>
        <taxon>Bacteroidota</taxon>
        <taxon>Bacteroidia</taxon>
        <taxon>Bacteroidales</taxon>
        <taxon>Prevotellaceae</taxon>
        <taxon>Hallella</taxon>
    </lineage>
</organism>
<keyword evidence="2 6" id="KW-0808">Transferase</keyword>
<dbReference type="Proteomes" id="UP001487296">
    <property type="component" value="Unassembled WGS sequence"/>
</dbReference>
<evidence type="ECO:0000256" key="3">
    <source>
        <dbReference type="ARBA" id="ARBA00022741"/>
    </source>
</evidence>
<comment type="caution">
    <text evidence="8">The sequence shown here is derived from an EMBL/GenBank/DDBJ whole genome shotgun (WGS) entry which is preliminary data.</text>
</comment>
<comment type="similarity">
    <text evidence="1 6 7">Belongs to the acetokinase family.</text>
</comment>
<accession>A0ABV1FM97</accession>
<feature type="binding site" evidence="6">
    <location>
        <begin position="283"/>
        <end position="285"/>
    </location>
    <ligand>
        <name>ATP</name>
        <dbReference type="ChEBI" id="CHEBI:30616"/>
    </ligand>
</feature>
<dbReference type="PROSITE" id="PS01075">
    <property type="entry name" value="ACETATE_KINASE_1"/>
    <property type="match status" value="1"/>
</dbReference>
<feature type="binding site" evidence="6">
    <location>
        <position position="7"/>
    </location>
    <ligand>
        <name>Mg(2+)</name>
        <dbReference type="ChEBI" id="CHEBI:18420"/>
    </ligand>
</feature>
<feature type="active site" description="Proton donor/acceptor" evidence="6">
    <location>
        <position position="148"/>
    </location>
</feature>
<dbReference type="GO" id="GO:0008776">
    <property type="term" value="F:acetate kinase activity"/>
    <property type="evidence" value="ECO:0007669"/>
    <property type="project" value="UniProtKB-EC"/>
</dbReference>
<evidence type="ECO:0000256" key="6">
    <source>
        <dbReference type="HAMAP-Rule" id="MF_00020"/>
    </source>
</evidence>
<keyword evidence="6" id="KW-0963">Cytoplasm</keyword>
<evidence type="ECO:0000313" key="8">
    <source>
        <dbReference type="EMBL" id="MEQ2485536.1"/>
    </source>
</evidence>
<sequence length="402" mass="44176">MKILVLNCGSSSIKYKLYDMDGEKVLAQGGVERIGLDEAFIKVKLADGSKKQIMADLPTHKEGVQLVFKCLLDPELGAIKSLDEIGAVGHRVVQGGDLFEKSCIVTPEVENGIESLIDLAPVHNKGHLAGLKAVDELMPNVPQVTVFDNAFHSTMPDYAYLYAIPYEWYSKYHVRRYGFHGTSHRYVSQRVCEFLGVDIKTQKIITCHIGNGASVAAVKYGKVIDTSMGLTPLAGLMMGSRSGDIDPSAVTYMMQKSGMTPQEMSEYLNKKSGVLGVAGISSDMRDNENADNEGNKLAHLALQMYNYRIKKYIGAYAAAMNGVDIIVWTAGVGENQEGVRWDSCADMEYLGVKMDRERNHCRGVEQVLSADDSKVKVVMIPTDEEIVIARDTLALVTGKEFD</sequence>
<name>A0ABV1FM97_9BACT</name>
<keyword evidence="6" id="KW-0479">Metal-binding</keyword>
<feature type="binding site" evidence="6">
    <location>
        <position position="91"/>
    </location>
    <ligand>
        <name>substrate</name>
    </ligand>
</feature>
<proteinExistence type="inferred from homology"/>
<dbReference type="SUPFAM" id="SSF53067">
    <property type="entry name" value="Actin-like ATPase domain"/>
    <property type="match status" value="2"/>
</dbReference>
<dbReference type="InterPro" id="IPR043129">
    <property type="entry name" value="ATPase_NBD"/>
</dbReference>
<dbReference type="RefSeq" id="WP_215759542.1">
    <property type="nucleotide sequence ID" value="NZ_JAHKBE010000014.1"/>
</dbReference>
<keyword evidence="4 6" id="KW-0418">Kinase</keyword>
<comment type="catalytic activity">
    <reaction evidence="6">
        <text>acetate + ATP = acetyl phosphate + ADP</text>
        <dbReference type="Rhea" id="RHEA:11352"/>
        <dbReference type="ChEBI" id="CHEBI:22191"/>
        <dbReference type="ChEBI" id="CHEBI:30089"/>
        <dbReference type="ChEBI" id="CHEBI:30616"/>
        <dbReference type="ChEBI" id="CHEBI:456216"/>
        <dbReference type="EC" id="2.7.2.1"/>
    </reaction>
</comment>
<dbReference type="PANTHER" id="PTHR21060:SF15">
    <property type="entry name" value="ACETATE KINASE-RELATED"/>
    <property type="match status" value="1"/>
</dbReference>
<dbReference type="PIRSF" id="PIRSF000722">
    <property type="entry name" value="Acetate_prop_kin"/>
    <property type="match status" value="1"/>
</dbReference>
<dbReference type="PANTHER" id="PTHR21060">
    <property type="entry name" value="ACETATE KINASE"/>
    <property type="match status" value="1"/>
</dbReference>
<comment type="subcellular location">
    <subcellularLocation>
        <location evidence="6">Cytoplasm</location>
    </subcellularLocation>
</comment>
<dbReference type="PRINTS" id="PR00471">
    <property type="entry name" value="ACETATEKNASE"/>
</dbReference>
<evidence type="ECO:0000256" key="1">
    <source>
        <dbReference type="ARBA" id="ARBA00008748"/>
    </source>
</evidence>
<dbReference type="EC" id="2.7.2.1" evidence="6"/>
<dbReference type="NCBIfam" id="TIGR00016">
    <property type="entry name" value="ackA"/>
    <property type="match status" value="1"/>
</dbReference>
<keyword evidence="3 6" id="KW-0547">Nucleotide-binding</keyword>
<feature type="site" description="Transition state stabilizer" evidence="6">
    <location>
        <position position="241"/>
    </location>
</feature>
<keyword evidence="6" id="KW-0460">Magnesium</keyword>
<comment type="pathway">
    <text evidence="6">Metabolic intermediate biosynthesis; acetyl-CoA biosynthesis; acetyl-CoA from acetate: step 1/2.</text>
</comment>
<keyword evidence="5 6" id="KW-0067">ATP-binding</keyword>
<comment type="cofactor">
    <cofactor evidence="6">
        <name>Mg(2+)</name>
        <dbReference type="ChEBI" id="CHEBI:18420"/>
    </cofactor>
    <cofactor evidence="6">
        <name>Mn(2+)</name>
        <dbReference type="ChEBI" id="CHEBI:29035"/>
    </cofactor>
    <text evidence="6">Mg(2+). Can also accept Mn(2+).</text>
</comment>
<comment type="function">
    <text evidence="6">Catalyzes the formation of acetyl phosphate from acetate and ATP. Can also catalyze the reverse reaction.</text>
</comment>
<evidence type="ECO:0000256" key="4">
    <source>
        <dbReference type="ARBA" id="ARBA00022777"/>
    </source>
</evidence>
<evidence type="ECO:0000256" key="5">
    <source>
        <dbReference type="ARBA" id="ARBA00022840"/>
    </source>
</evidence>
<keyword evidence="9" id="KW-1185">Reference proteome</keyword>